<dbReference type="EMBL" id="QPIX01000012">
    <property type="protein sequence ID" value="RCW20869.1"/>
    <property type="molecule type" value="Genomic_DNA"/>
</dbReference>
<dbReference type="Proteomes" id="UP000252582">
    <property type="component" value="Unassembled WGS sequence"/>
</dbReference>
<keyword evidence="3" id="KW-1185">Reference proteome</keyword>
<keyword evidence="1" id="KW-1133">Transmembrane helix</keyword>
<dbReference type="RefSeq" id="WP_245415663.1">
    <property type="nucleotide sequence ID" value="NZ_QPIX01000012.1"/>
</dbReference>
<proteinExistence type="predicted"/>
<keyword evidence="1" id="KW-0812">Transmembrane</keyword>
<evidence type="ECO:0008006" key="4">
    <source>
        <dbReference type="Google" id="ProtNLM"/>
    </source>
</evidence>
<comment type="caution">
    <text evidence="2">The sequence shown here is derived from an EMBL/GenBank/DDBJ whole genome shotgun (WGS) entry which is preliminary data.</text>
</comment>
<reference evidence="2 3" key="1">
    <citation type="submission" date="2018-07" db="EMBL/GenBank/DDBJ databases">
        <title>Genomic Encyclopedia of Type Strains, Phase IV (KMG-IV): sequencing the most valuable type-strain genomes for metagenomic binning, comparative biology and taxonomic classification.</title>
        <authorList>
            <person name="Goeker M."/>
        </authorList>
    </citation>
    <scope>NUCLEOTIDE SEQUENCE [LARGE SCALE GENOMIC DNA]</scope>
    <source>
        <strain evidence="2 3">DSM 25528</strain>
    </source>
</reference>
<evidence type="ECO:0000313" key="2">
    <source>
        <dbReference type="EMBL" id="RCW20869.1"/>
    </source>
</evidence>
<organism evidence="2 3">
    <name type="scientific">Ciceribacter lividus</name>
    <dbReference type="NCBI Taxonomy" id="1197950"/>
    <lineage>
        <taxon>Bacteria</taxon>
        <taxon>Pseudomonadati</taxon>
        <taxon>Pseudomonadota</taxon>
        <taxon>Alphaproteobacteria</taxon>
        <taxon>Hyphomicrobiales</taxon>
        <taxon>Rhizobiaceae</taxon>
        <taxon>Ciceribacter</taxon>
    </lineage>
</organism>
<dbReference type="AlphaFoldDB" id="A0A6I7HJT0"/>
<gene>
    <name evidence="2" type="ORF">DFR48_112101</name>
</gene>
<accession>A0A6I7HJT0</accession>
<feature type="transmembrane region" description="Helical" evidence="1">
    <location>
        <begin position="38"/>
        <end position="55"/>
    </location>
</feature>
<keyword evidence="1" id="KW-0472">Membrane</keyword>
<evidence type="ECO:0000256" key="1">
    <source>
        <dbReference type="SAM" id="Phobius"/>
    </source>
</evidence>
<protein>
    <recommendedName>
        <fullName evidence="4">DUF2946 family protein</fullName>
    </recommendedName>
</protein>
<evidence type="ECO:0000313" key="3">
    <source>
        <dbReference type="Proteomes" id="UP000252582"/>
    </source>
</evidence>
<sequence length="159" mass="16781">MEQTAAGSTIAFGAAYAVSLTGTEDSRAMANRHKMTRGLLHVLCTLALFFVGFAHKVPEVFTNLSPQEVAAYTLPDGTLPELCLPSTDGGDHDHGTAFGTGCEACIISASIILPLPADVADRPPRQVGEAVLPVRYEAFYRQIYPPNAAPRAPPADSVA</sequence>
<name>A0A6I7HJT0_9HYPH</name>